<feature type="domain" description="Ima1 N-terminal" evidence="7">
    <location>
        <begin position="43"/>
        <end position="162"/>
    </location>
</feature>
<dbReference type="Proteomes" id="UP000078595">
    <property type="component" value="Chromosome 10"/>
</dbReference>
<dbReference type="EMBL" id="CP144539">
    <property type="protein sequence ID" value="WWC65118.1"/>
    <property type="molecule type" value="Genomic_DNA"/>
</dbReference>
<reference evidence="8" key="1">
    <citation type="submission" date="2013-07" db="EMBL/GenBank/DDBJ databases">
        <authorList>
            <consortium name="The Broad Institute Genome Sequencing Platform"/>
            <person name="Cuomo C."/>
            <person name="Litvintseva A."/>
            <person name="Chen Y."/>
            <person name="Heitman J."/>
            <person name="Sun S."/>
            <person name="Springer D."/>
            <person name="Dromer F."/>
            <person name="Young S.K."/>
            <person name="Zeng Q."/>
            <person name="Gargeya S."/>
            <person name="Fitzgerald M."/>
            <person name="Abouelleil A."/>
            <person name="Alvarado L."/>
            <person name="Berlin A.M."/>
            <person name="Chapman S.B."/>
            <person name="Dewar J."/>
            <person name="Goldberg J."/>
            <person name="Griggs A."/>
            <person name="Gujja S."/>
            <person name="Hansen M."/>
            <person name="Howarth C."/>
            <person name="Imamovic A."/>
            <person name="Larimer J."/>
            <person name="McCowan C."/>
            <person name="Murphy C."/>
            <person name="Pearson M."/>
            <person name="Priest M."/>
            <person name="Roberts A."/>
            <person name="Saif S."/>
            <person name="Shea T."/>
            <person name="Sykes S."/>
            <person name="Wortman J."/>
            <person name="Nusbaum C."/>
            <person name="Birren B."/>
        </authorList>
    </citation>
    <scope>NUCLEOTIDE SEQUENCE</scope>
    <source>
        <strain evidence="8">CBS 10117</strain>
    </source>
</reference>
<proteinExistence type="predicted"/>
<keyword evidence="3 6" id="KW-1133">Transmembrane helix</keyword>
<evidence type="ECO:0000256" key="4">
    <source>
        <dbReference type="ARBA" id="ARBA00023136"/>
    </source>
</evidence>
<dbReference type="RefSeq" id="XP_065825724.1">
    <property type="nucleotide sequence ID" value="XM_065969652.1"/>
</dbReference>
<gene>
    <name evidence="8" type="ORF">I303_107732</name>
</gene>
<protein>
    <recommendedName>
        <fullName evidence="7">Ima1 N-terminal domain-containing protein</fullName>
    </recommendedName>
</protein>
<dbReference type="InterPro" id="IPR042321">
    <property type="entry name" value="Ima1"/>
</dbReference>
<dbReference type="InterPro" id="IPR018617">
    <property type="entry name" value="Ima1_N"/>
</dbReference>
<dbReference type="GO" id="GO:0034506">
    <property type="term" value="C:chromosome, centromeric core domain"/>
    <property type="evidence" value="ECO:0007669"/>
    <property type="project" value="TreeGrafter"/>
</dbReference>
<evidence type="ECO:0000256" key="5">
    <source>
        <dbReference type="ARBA" id="ARBA00023242"/>
    </source>
</evidence>
<evidence type="ECO:0000313" key="8">
    <source>
        <dbReference type="EMBL" id="WWC65118.1"/>
    </source>
</evidence>
<accession>A0AAJ8KWN2</accession>
<dbReference type="GO" id="GO:0005637">
    <property type="term" value="C:nuclear inner membrane"/>
    <property type="evidence" value="ECO:0007669"/>
    <property type="project" value="UniProtKB-SubCell"/>
</dbReference>
<evidence type="ECO:0000256" key="6">
    <source>
        <dbReference type="SAM" id="Phobius"/>
    </source>
</evidence>
<sequence>MPLLRSSTRPVAVQCFFCLSPSLLPPHPSTFDRKGKGKSRIAEVGTKWNWQCDRCGCWNIKDERGEMISDLPAMHDTAYNERSFSLRATPSSSHLPSSSSSTKSPFCHSCLANQTLIMNMLANYLPDDDDFSYPSLYSELPNYLVKLQYRYPPVCRNCQPAVDEALRKSDHRAQVQAWTSALDRGARTAGPSASGSSSGVSRADIVIWRLRGLLWWVGLGLSIGLGLLAAAAPSQLQRLVPNDESMKLPYRSLYLLLFHSLSVLWIAWDPYWLRRMRHRDKIKVEGRGIWVRNMLFIMILRVISSVSTMFVTSDHGPSWLPLKIVQVTFAVEIALITHSLMSIRISQPVQIKLVRPVSLTSTPNDNPIASEYSIPSHPASPTNHLSSLSLSNTLLSMPNPMQAKANPIFGQASLHQPVPEPQPEGEPMDWEPTQRPYQAKPMFSPDDEDEFMFNKKENWDKFGMGKQRMFHNQNETGLENLLAGWGINNNNNTSIPTIENSSSSINARGRSIQMKGSNYVRRGTMQNWEIAYHTIKQSTIALILVRVVCLAISFSAMSSSAEQLPNLQAINSCLLIIESINTILQALVYWQYRGYTSTSLIVKTGWAILDLSARMVAWRNGEGSLLALAYLPSMIARQQDLANHLIWGLIDLVGMFVG</sequence>
<feature type="transmembrane region" description="Helical" evidence="6">
    <location>
        <begin position="294"/>
        <end position="312"/>
    </location>
</feature>
<dbReference type="PANTHER" id="PTHR28538">
    <property type="entry name" value="INTEGRAL INNER NUCLEAR MEMBRANE PROTEIN IMA1"/>
    <property type="match status" value="1"/>
</dbReference>
<dbReference type="KEGG" id="kdj:28971436"/>
<evidence type="ECO:0000259" key="7">
    <source>
        <dbReference type="Pfam" id="PF09779"/>
    </source>
</evidence>
<keyword evidence="4 6" id="KW-0472">Membrane</keyword>
<keyword evidence="5" id="KW-0539">Nucleus</keyword>
<dbReference type="GO" id="GO:0034992">
    <property type="term" value="C:microtubule organizing center attachment site"/>
    <property type="evidence" value="ECO:0007669"/>
    <property type="project" value="TreeGrafter"/>
</dbReference>
<dbReference type="PANTHER" id="PTHR28538:SF1">
    <property type="entry name" value="INTEGRAL INNER NUCLEAR MEMBRANE PROTEIN IMA1"/>
    <property type="match status" value="1"/>
</dbReference>
<evidence type="ECO:0000256" key="1">
    <source>
        <dbReference type="ARBA" id="ARBA00004473"/>
    </source>
</evidence>
<evidence type="ECO:0000256" key="3">
    <source>
        <dbReference type="ARBA" id="ARBA00022989"/>
    </source>
</evidence>
<dbReference type="GO" id="GO:0071765">
    <property type="term" value="P:nuclear inner membrane organization"/>
    <property type="evidence" value="ECO:0007669"/>
    <property type="project" value="InterPro"/>
</dbReference>
<dbReference type="GeneID" id="28971436"/>
<dbReference type="AlphaFoldDB" id="A0AAJ8KWN2"/>
<dbReference type="Pfam" id="PF09779">
    <property type="entry name" value="Ima1_N"/>
    <property type="match status" value="1"/>
</dbReference>
<feature type="transmembrane region" description="Helical" evidence="6">
    <location>
        <begin position="213"/>
        <end position="232"/>
    </location>
</feature>
<organism evidence="8 9">
    <name type="scientific">Kwoniella dejecticola CBS 10117</name>
    <dbReference type="NCBI Taxonomy" id="1296121"/>
    <lineage>
        <taxon>Eukaryota</taxon>
        <taxon>Fungi</taxon>
        <taxon>Dikarya</taxon>
        <taxon>Basidiomycota</taxon>
        <taxon>Agaricomycotina</taxon>
        <taxon>Tremellomycetes</taxon>
        <taxon>Tremellales</taxon>
        <taxon>Cryptococcaceae</taxon>
        <taxon>Kwoniella</taxon>
    </lineage>
</organism>
<keyword evidence="9" id="KW-1185">Reference proteome</keyword>
<comment type="subcellular location">
    <subcellularLocation>
        <location evidence="1">Nucleus inner membrane</location>
        <topology evidence="1">Multi-pass membrane protein</topology>
    </subcellularLocation>
</comment>
<reference evidence="8" key="2">
    <citation type="submission" date="2024-02" db="EMBL/GenBank/DDBJ databases">
        <title>Comparative genomics of Cryptococcus and Kwoniella reveals pathogenesis evolution and contrasting modes of karyotype evolution via chromosome fusion or intercentromeric recombination.</title>
        <authorList>
            <person name="Coelho M.A."/>
            <person name="David-Palma M."/>
            <person name="Shea T."/>
            <person name="Bowers K."/>
            <person name="McGinley-Smith S."/>
            <person name="Mohammad A.W."/>
            <person name="Gnirke A."/>
            <person name="Yurkov A.M."/>
            <person name="Nowrousian M."/>
            <person name="Sun S."/>
            <person name="Cuomo C.A."/>
            <person name="Heitman J."/>
        </authorList>
    </citation>
    <scope>NUCLEOTIDE SEQUENCE</scope>
    <source>
        <strain evidence="8">CBS 10117</strain>
    </source>
</reference>
<dbReference type="GO" id="GO:0044732">
    <property type="term" value="C:mitotic spindle pole body"/>
    <property type="evidence" value="ECO:0007669"/>
    <property type="project" value="TreeGrafter"/>
</dbReference>
<feature type="transmembrane region" description="Helical" evidence="6">
    <location>
        <begin position="252"/>
        <end position="273"/>
    </location>
</feature>
<keyword evidence="2 6" id="KW-0812">Transmembrane</keyword>
<evidence type="ECO:0000313" key="9">
    <source>
        <dbReference type="Proteomes" id="UP000078595"/>
    </source>
</evidence>
<evidence type="ECO:0000256" key="2">
    <source>
        <dbReference type="ARBA" id="ARBA00022692"/>
    </source>
</evidence>
<name>A0AAJ8KWN2_9TREE</name>